<gene>
    <name evidence="1" type="ORF">WFZ85_07260</name>
</gene>
<dbReference type="Proteomes" id="UP001460072">
    <property type="component" value="Unassembled WGS sequence"/>
</dbReference>
<evidence type="ECO:0000313" key="2">
    <source>
        <dbReference type="Proteomes" id="UP001460072"/>
    </source>
</evidence>
<evidence type="ECO:0000313" key="1">
    <source>
        <dbReference type="EMBL" id="MEM0542410.1"/>
    </source>
</evidence>
<dbReference type="EMBL" id="JBCGDO010000007">
    <property type="protein sequence ID" value="MEM0542410.1"/>
    <property type="molecule type" value="Genomic_DNA"/>
</dbReference>
<name>A0ABU9N467_9FLAO</name>
<organism evidence="1 2">
    <name type="scientific">Flavobacterium aureirubrum</name>
    <dbReference type="NCBI Taxonomy" id="3133147"/>
    <lineage>
        <taxon>Bacteria</taxon>
        <taxon>Pseudomonadati</taxon>
        <taxon>Bacteroidota</taxon>
        <taxon>Flavobacteriia</taxon>
        <taxon>Flavobacteriales</taxon>
        <taxon>Flavobacteriaceae</taxon>
        <taxon>Flavobacterium</taxon>
    </lineage>
</organism>
<dbReference type="RefSeq" id="WP_342695630.1">
    <property type="nucleotide sequence ID" value="NZ_JBCGDO010000007.1"/>
</dbReference>
<proteinExistence type="predicted"/>
<comment type="caution">
    <text evidence="1">The sequence shown here is derived from an EMBL/GenBank/DDBJ whole genome shotgun (WGS) entry which is preliminary data.</text>
</comment>
<accession>A0ABU9N467</accession>
<protein>
    <submittedName>
        <fullName evidence="1">Uncharacterized protein</fullName>
    </submittedName>
</protein>
<reference evidence="1 2" key="1">
    <citation type="submission" date="2024-03" db="EMBL/GenBank/DDBJ databases">
        <title>Two novel species of the genus Flavobacterium exhibiting potentially degradation of complex polysaccharides.</title>
        <authorList>
            <person name="Lian X."/>
        </authorList>
    </citation>
    <scope>NUCLEOTIDE SEQUENCE [LARGE SCALE GENOMIC DNA]</scope>
    <source>
        <strain evidence="2">j3</strain>
    </source>
</reference>
<sequence length="402" mass="47986">MNNPIYNISKPFLNDGFAKLNQNIKILLYKKKEDIFDFIDFENDKIFSEPLLFAYFNNKLQKSQSIESVIYGYSEKNIKFDLFSDEFGRIYLPNIGWFLTKKPNDSFVFDKSNMKLFKENIEIDFVLEELEIVENTSIELLKYSIPLLKQFYFNTENHLLDVEIENITKKQIKFLTIAYNLIRTFVSTQYELIEKYSPKCVIFYVDTYQRNSFATLSAQGIGFFNAYQDDYDDVFFVDDIAHQTGHVIFNIMIYESNRFFKKDKYTILEVINMPDGSLIENRDLHVIFHALYTYYTSFICLDACIENNVWEGKKKHEAMGRIAFYINKCYSDILLIDNPIHSEEKATEYFTNDGLLIYRELKIKWKDMYKKWFDTTKHFDMSNQPYNFTYSKFLELNPLPQN</sequence>
<keyword evidence="2" id="KW-1185">Reference proteome</keyword>